<feature type="compositionally biased region" description="Basic residues" evidence="1">
    <location>
        <begin position="1"/>
        <end position="10"/>
    </location>
</feature>
<evidence type="ECO:0000313" key="3">
    <source>
        <dbReference type="Proteomes" id="UP000887575"/>
    </source>
</evidence>
<dbReference type="PANTHER" id="PTHR31824">
    <property type="entry name" value="PROTEIN CBG17809"/>
    <property type="match status" value="1"/>
</dbReference>
<evidence type="ECO:0000313" key="4">
    <source>
        <dbReference type="WBParaSite" id="MBELARI_LOCUS5133"/>
    </source>
</evidence>
<dbReference type="PANTHER" id="PTHR31824:SF3">
    <property type="entry name" value="AAA DOMAIN-CONTAINING PROTEIN"/>
    <property type="match status" value="1"/>
</dbReference>
<organism evidence="3 4">
    <name type="scientific">Mesorhabditis belari</name>
    <dbReference type="NCBI Taxonomy" id="2138241"/>
    <lineage>
        <taxon>Eukaryota</taxon>
        <taxon>Metazoa</taxon>
        <taxon>Ecdysozoa</taxon>
        <taxon>Nematoda</taxon>
        <taxon>Chromadorea</taxon>
        <taxon>Rhabditida</taxon>
        <taxon>Rhabditina</taxon>
        <taxon>Rhabditomorpha</taxon>
        <taxon>Rhabditoidea</taxon>
        <taxon>Rhabditidae</taxon>
        <taxon>Mesorhabditinae</taxon>
        <taxon>Mesorhabditis</taxon>
    </lineage>
</organism>
<feature type="domain" description="DUF7747" evidence="2">
    <location>
        <begin position="530"/>
        <end position="682"/>
    </location>
</feature>
<dbReference type="Proteomes" id="UP000887575">
    <property type="component" value="Unassembled WGS sequence"/>
</dbReference>
<proteinExistence type="predicted"/>
<evidence type="ECO:0000256" key="1">
    <source>
        <dbReference type="SAM" id="MobiDB-lite"/>
    </source>
</evidence>
<dbReference type="InterPro" id="IPR056649">
    <property type="entry name" value="DUF7747"/>
</dbReference>
<accession>A0AAF3FGY7</accession>
<evidence type="ECO:0000259" key="2">
    <source>
        <dbReference type="Pfam" id="PF24927"/>
    </source>
</evidence>
<name>A0AAF3FGY7_9BILA</name>
<sequence length="1400" mass="161396">MRSFNKHKVKNMSDRKGRPPRRFSPSPKNHDELSDKQIPKRKETPVNDISEAGTSKSFINRRIGRKRTRVESANIDVVETQTSDFVIEHPSIGSNFEDSSELGKRKRRTRQSERFVLLEQKFSKEEECAPVISPQSSPPYQRNVETPLLRAGDDVEIDPVGEGKEAIDVDEPPCLSVLEKNPMIDREKDTSGFTFEPFEGPSMINANDLEANRFYSLRYLFISMEPELTEYGDKYLTVRRESIADFLNKDSILDCIVNCTRNTHEMGWVNCAPPLLPPEVENSFTFCFLIDGNQVQPQKTRLDALSPWSRSKEDFSIDGGVPLPTLRCKQRTISVIMEAGRCRVGQGAHRSSPYSLHEYTAVHPCSNRLKKRIYYITRDEVPFGDIMVIYEFLIDGPFPQLTKKMQHVLDMYKKGNFCALVTILPGQAGRFEGNEKNPDETHLQIDQKNIITEIVEVEDVLEEEEYISTNVFSTLPQAQIDEEEILDVVQDLSLTDGDSYTMSSLEKEKLFSRSTGRALEKDWKNHPFVENELITMDDGSRCIRAHTVVWAKEKESLLRFLINDPKKILPEWISPNKPTLPPLVTACTAFVFFVDVDNIDFNDLTSDDLMPWTTNGFHSKTRKIGMTRLPDDMWKLDFGKNWKRFETFLVEYSAVLGRCPRLRKRIIYVRSMGHPIGRCIFSYEYVEDGPKPTINTEFLEKKSRQETIRVERQKQNRSRLPRFFSKDFEEVDEVIDEDGFLREEIVEDLTALDEIPIDGTPGTSFGLIGEDELRLSTDHLEHYFLEDESLEQPNIPEISVYGPEEPLSNHEFFAAVRVSQVGDICVRLNDPTAIYQKANLLSWMNNETNYLESNRLIQQTRPECPPLVENEETFVFFVDNRFIDRKSLYRDALSPWTGTMKGEKLGSSSNTKSQKWGLEKTGNGELISVGIRQAFDPKIQYVLFENYCVHFRFPRLQRRIYHILNQITNQIVGNIVIAYVYNNHGPAPTLNSTKLVELQIESFTQKMPLNKPYSEMIDLDNRIPVLGNSFCFRVRDTRLVYDRRRILDLAFNEADLVSELGLLNDSFPRLPPLTTEIDCFVCFIDAKSCSIIDQRHLTVDALSPWSEGQRGDEVFIRPKIKRYLLFRNKNKLCPKLELLPGSLSNALSQNEIPCEYSLIVYTATLPRCQRLKKRIYYVMCGRCIVGNVIIFYTYDLNGPLPTEISHGNCKISTLDSNRPFKFDDSLHSLHSLTKQPQAKINDFRDLRIDVCAFLKASRRGELDSGVEWAVEKRRKRDRMDQLKQKSVEEIQEASTAQPQSLPVRQVANEVQKKIDAIIDFTAYQFDSRSENEVLDALWQVLLFKNEDRLLHNIKEEYGIEFVANEQANEVLMADVQEGQNEILTSPQSVKFQEPHPKDQK</sequence>
<feature type="domain" description="DUF7747" evidence="2">
    <location>
        <begin position="1029"/>
        <end position="1192"/>
    </location>
</feature>
<feature type="domain" description="DUF7747" evidence="2">
    <location>
        <begin position="225"/>
        <end position="390"/>
    </location>
</feature>
<dbReference type="Pfam" id="PF24927">
    <property type="entry name" value="DUF7747"/>
    <property type="match status" value="4"/>
</dbReference>
<protein>
    <recommendedName>
        <fullName evidence="2">DUF7747 domain-containing protein</fullName>
    </recommendedName>
</protein>
<keyword evidence="3" id="KW-1185">Reference proteome</keyword>
<feature type="region of interest" description="Disordered" evidence="1">
    <location>
        <begin position="1"/>
        <end position="61"/>
    </location>
</feature>
<dbReference type="WBParaSite" id="MBELARI_LOCUS5133">
    <property type="protein sequence ID" value="MBELARI_LOCUS5133"/>
    <property type="gene ID" value="MBELARI_LOCUS5133"/>
</dbReference>
<reference evidence="4" key="1">
    <citation type="submission" date="2024-02" db="UniProtKB">
        <authorList>
            <consortium name="WormBaseParasite"/>
        </authorList>
    </citation>
    <scope>IDENTIFICATION</scope>
</reference>
<feature type="domain" description="DUF7747" evidence="2">
    <location>
        <begin position="812"/>
        <end position="979"/>
    </location>
</feature>
<feature type="compositionally biased region" description="Basic and acidic residues" evidence="1">
    <location>
        <begin position="28"/>
        <end position="45"/>
    </location>
</feature>